<name>A0ABY5L590_9SPHN</name>
<gene>
    <name evidence="1" type="ORF">NMP03_13055</name>
</gene>
<evidence type="ECO:0000313" key="2">
    <source>
        <dbReference type="Proteomes" id="UP001058533"/>
    </source>
</evidence>
<dbReference type="InterPro" id="IPR038402">
    <property type="entry name" value="PvuII_sf"/>
</dbReference>
<accession>A0ABY5L590</accession>
<dbReference type="Proteomes" id="UP001058533">
    <property type="component" value="Chromosome"/>
</dbReference>
<dbReference type="Gene3D" id="3.40.210.10">
    <property type="entry name" value="PVUII Endonuclease, subunit A"/>
    <property type="match status" value="1"/>
</dbReference>
<protein>
    <submittedName>
        <fullName evidence="1">Uncharacterized protein</fullName>
    </submittedName>
</protein>
<dbReference type="EMBL" id="CP101740">
    <property type="protein sequence ID" value="UUL82105.1"/>
    <property type="molecule type" value="Genomic_DNA"/>
</dbReference>
<dbReference type="RefSeq" id="WP_256505886.1">
    <property type="nucleotide sequence ID" value="NZ_CP101740.1"/>
</dbReference>
<proteinExistence type="predicted"/>
<sequence>MAGGIAQDDARENRLIDLFNLHQATDRTRHGVDATLKMGGVEYEFELKSVTTAKGGVSTVRDLGPSHIAKWRDKHWIIAFFQESRLLYCRYGSPDAMRPWITEKWTYIKADFQMAKHVPAHIDLETMYEILGKKEIYTKGDARKLHKNQMSAAEYIDAQDLDEGYSPNKMLEIFRDRARYIIERGSTLNNPHIPARYLDTWPKISGNHAANLRMHLKAWRDTKP</sequence>
<reference evidence="1" key="1">
    <citation type="submission" date="2022-07" db="EMBL/GenBank/DDBJ databases">
        <title>Sphingomonas sp. nov., a novel bacterium isolated from the north slope of the Mount Everest.</title>
        <authorList>
            <person name="Cui X."/>
            <person name="Liu Y."/>
        </authorList>
    </citation>
    <scope>NUCLEOTIDE SEQUENCE</scope>
    <source>
        <strain evidence="1">S5-59</strain>
    </source>
</reference>
<keyword evidence="2" id="KW-1185">Reference proteome</keyword>
<evidence type="ECO:0000313" key="1">
    <source>
        <dbReference type="EMBL" id="UUL82105.1"/>
    </source>
</evidence>
<organism evidence="1 2">
    <name type="scientific">Sphingomonas qomolangmaensis</name>
    <dbReference type="NCBI Taxonomy" id="2918765"/>
    <lineage>
        <taxon>Bacteria</taxon>
        <taxon>Pseudomonadati</taxon>
        <taxon>Pseudomonadota</taxon>
        <taxon>Alphaproteobacteria</taxon>
        <taxon>Sphingomonadales</taxon>
        <taxon>Sphingomonadaceae</taxon>
        <taxon>Sphingomonas</taxon>
    </lineage>
</organism>